<dbReference type="AlphaFoldDB" id="A0A1W1D0H9"/>
<evidence type="ECO:0000256" key="4">
    <source>
        <dbReference type="ARBA" id="ARBA00023014"/>
    </source>
</evidence>
<dbReference type="Gene3D" id="2.102.10.10">
    <property type="entry name" value="Rieske [2Fe-2S] iron-sulphur domain"/>
    <property type="match status" value="1"/>
</dbReference>
<dbReference type="InterPro" id="IPR006311">
    <property type="entry name" value="TAT_signal"/>
</dbReference>
<keyword evidence="3" id="KW-0408">Iron</keyword>
<dbReference type="GO" id="GO:0046872">
    <property type="term" value="F:metal ion binding"/>
    <property type="evidence" value="ECO:0007669"/>
    <property type="project" value="UniProtKB-KW"/>
</dbReference>
<gene>
    <name evidence="6" type="ORF">MNB_SV-13-1292</name>
</gene>
<evidence type="ECO:0000256" key="2">
    <source>
        <dbReference type="ARBA" id="ARBA00022723"/>
    </source>
</evidence>
<reference evidence="6" key="1">
    <citation type="submission" date="2016-10" db="EMBL/GenBank/DDBJ databases">
        <authorList>
            <person name="de Groot N.N."/>
        </authorList>
    </citation>
    <scope>NUCLEOTIDE SEQUENCE</scope>
</reference>
<keyword evidence="4" id="KW-0411">Iron-sulfur</keyword>
<dbReference type="EC" id="1.10.2.2" evidence="6"/>
<evidence type="ECO:0000313" key="6">
    <source>
        <dbReference type="EMBL" id="SFV71381.1"/>
    </source>
</evidence>
<proteinExistence type="predicted"/>
<keyword evidence="2" id="KW-0479">Metal-binding</keyword>
<name>A0A1W1D0H9_9ZZZZ</name>
<dbReference type="InterPro" id="IPR036922">
    <property type="entry name" value="Rieske_2Fe-2S_sf"/>
</dbReference>
<sequence>MQRRNFLKLSGTSAAAIAVAPSLITQTLQAEDGALFKTYEKVQLKDAEGKALKASTLAKEEAYVFNYPHASTPCLLVDLATPTSKEVKLKAADGTEYVYAGGHGAKGTIVAYSAICPHSLTHPQKSMSMFNYVDEKGKTMSYDKGGVMVCTSHLSAFEPKEGGKVVGGPADQAIPAIILEIDKDDSIWAVAVLGADKFQDFLAAFKKDLKAEYGRKGAKKLVKESAKVQKLKDFTAEMIIA</sequence>
<dbReference type="Pfam" id="PF00355">
    <property type="entry name" value="Rieske"/>
    <property type="match status" value="1"/>
</dbReference>
<dbReference type="SUPFAM" id="SSF50022">
    <property type="entry name" value="ISP domain"/>
    <property type="match status" value="1"/>
</dbReference>
<organism evidence="6">
    <name type="scientific">hydrothermal vent metagenome</name>
    <dbReference type="NCBI Taxonomy" id="652676"/>
    <lineage>
        <taxon>unclassified sequences</taxon>
        <taxon>metagenomes</taxon>
        <taxon>ecological metagenomes</taxon>
    </lineage>
</organism>
<dbReference type="InterPro" id="IPR017941">
    <property type="entry name" value="Rieske_2Fe-2S"/>
</dbReference>
<dbReference type="GO" id="GO:0051537">
    <property type="term" value="F:2 iron, 2 sulfur cluster binding"/>
    <property type="evidence" value="ECO:0007669"/>
    <property type="project" value="UniProtKB-KW"/>
</dbReference>
<evidence type="ECO:0000256" key="3">
    <source>
        <dbReference type="ARBA" id="ARBA00023004"/>
    </source>
</evidence>
<dbReference type="GO" id="GO:0016491">
    <property type="term" value="F:oxidoreductase activity"/>
    <property type="evidence" value="ECO:0007669"/>
    <property type="project" value="UniProtKB-KW"/>
</dbReference>
<dbReference type="NCBIfam" id="TIGR01409">
    <property type="entry name" value="TAT_signal_seq"/>
    <property type="match status" value="1"/>
</dbReference>
<evidence type="ECO:0000256" key="1">
    <source>
        <dbReference type="ARBA" id="ARBA00022714"/>
    </source>
</evidence>
<dbReference type="InterPro" id="IPR019546">
    <property type="entry name" value="TAT_signal_bac_arc"/>
</dbReference>
<dbReference type="PROSITE" id="PS51318">
    <property type="entry name" value="TAT"/>
    <property type="match status" value="1"/>
</dbReference>
<keyword evidence="6" id="KW-0560">Oxidoreductase</keyword>
<keyword evidence="1" id="KW-0001">2Fe-2S</keyword>
<accession>A0A1W1D0H9</accession>
<dbReference type="PROSITE" id="PS51296">
    <property type="entry name" value="RIESKE"/>
    <property type="match status" value="1"/>
</dbReference>
<dbReference type="EMBL" id="FPHM01000235">
    <property type="protein sequence ID" value="SFV71381.1"/>
    <property type="molecule type" value="Genomic_DNA"/>
</dbReference>
<protein>
    <submittedName>
        <fullName evidence="6">Ubiquinol-cytochrome C reductase iron-sulfur subunit</fullName>
        <ecNumber evidence="6">1.10.2.2</ecNumber>
    </submittedName>
</protein>
<feature type="domain" description="Rieske" evidence="5">
    <location>
        <begin position="71"/>
        <end position="188"/>
    </location>
</feature>
<evidence type="ECO:0000259" key="5">
    <source>
        <dbReference type="PROSITE" id="PS51296"/>
    </source>
</evidence>